<proteinExistence type="inferred from homology"/>
<dbReference type="OrthoDB" id="304821at2"/>
<evidence type="ECO:0000256" key="1">
    <source>
        <dbReference type="ARBA" id="ARBA00004117"/>
    </source>
</evidence>
<evidence type="ECO:0000313" key="12">
    <source>
        <dbReference type="EMBL" id="AEF84552.1"/>
    </source>
</evidence>
<dbReference type="InterPro" id="IPR043427">
    <property type="entry name" value="YscJ/FliF"/>
</dbReference>
<comment type="subcellular location">
    <subcellularLocation>
        <location evidence="1">Bacterial flagellum basal body</location>
    </subcellularLocation>
    <subcellularLocation>
        <location evidence="2">Cell membrane</location>
        <topology evidence="2">Multi-pass membrane protein</topology>
    </subcellularLocation>
</comment>
<dbReference type="InterPro" id="IPR045851">
    <property type="entry name" value="AMP-bd_C_sf"/>
</dbReference>
<dbReference type="GO" id="GO:0003774">
    <property type="term" value="F:cytoskeletal motor activity"/>
    <property type="evidence" value="ECO:0007669"/>
    <property type="project" value="InterPro"/>
</dbReference>
<dbReference type="eggNOG" id="COG1766">
    <property type="taxonomic scope" value="Bacteria"/>
</dbReference>
<evidence type="ECO:0000259" key="11">
    <source>
        <dbReference type="Pfam" id="PF08345"/>
    </source>
</evidence>
<evidence type="ECO:0000313" key="13">
    <source>
        <dbReference type="Proteomes" id="UP000009223"/>
    </source>
</evidence>
<evidence type="ECO:0000256" key="2">
    <source>
        <dbReference type="ARBA" id="ARBA00004651"/>
    </source>
</evidence>
<sequence>MNEFFKKIFGQISGLWGKWSWLQRGILIGITVAVIAGLIALVTVSSAPTLVPVIDVSIKDEISRDRIITRINEEGVKTSINASGVIMVEDAKTAQRLRSILIREDLIPSGTDPWAIFDKDRWSITDFERNVNFQRAQTQMVTDHIKSIDDVDDANVTIVFPARELFSADQNPVTASVIITPRPGSDITANRKKIEGIQKLLKFAIEGLKDENIVIADQNGMMLNDFAGMAEFDRLAVIERETKLVQGLEAKYRAMALKSLQGTFSSDRVRELNIKIDMDMSKKAVSTEEYFPITIKPRTPGLSYDDSESAKSITRSFSNSSTAWEGTGFNPEGPAGVEGQTAPAFRDMSNLYGKVNQETRTQNEEINSRHIQEEKSPSIDRVTVSVNIDGTWKLKYDEKKNPVILVDGSREREYTPVAPEDLKAAQALIQDAIGFSAGRGDSVTVQNIRFDRTKQFFDEDADYHRQKQMQTTILVLLSGVALLLVAFIAFRMITREMERRRRLREEELARQHQEMRERAFQEAEEEGVEVSMSVEERKRMELQENAINMAKEHPGDVAQLIRTWLLEE</sequence>
<dbReference type="STRING" id="545694.TREPR_2558"/>
<gene>
    <name evidence="12" type="primary">fliF</name>
    <name evidence="12" type="ordered locus">TREPR_2558</name>
</gene>
<dbReference type="Proteomes" id="UP000009223">
    <property type="component" value="Chromosome"/>
</dbReference>
<feature type="transmembrane region" description="Helical" evidence="9">
    <location>
        <begin position="21"/>
        <end position="44"/>
    </location>
</feature>
<dbReference type="Pfam" id="PF08345">
    <property type="entry name" value="YscJ_FliF_C"/>
    <property type="match status" value="1"/>
</dbReference>
<evidence type="ECO:0000256" key="8">
    <source>
        <dbReference type="ARBA" id="ARBA00023143"/>
    </source>
</evidence>
<keyword evidence="12" id="KW-0969">Cilium</keyword>
<feature type="domain" description="Flagellar M-ring C-terminal" evidence="11">
    <location>
        <begin position="260"/>
        <end position="450"/>
    </location>
</feature>
<keyword evidence="6 9" id="KW-1133">Transmembrane helix</keyword>
<keyword evidence="13" id="KW-1185">Reference proteome</keyword>
<dbReference type="AlphaFoldDB" id="F5YGM0"/>
<reference evidence="13" key="1">
    <citation type="submission" date="2009-12" db="EMBL/GenBank/DDBJ databases">
        <title>Complete sequence of Treponema primitia strain ZAS-2.</title>
        <authorList>
            <person name="Tetu S.G."/>
            <person name="Matson E."/>
            <person name="Ren Q."/>
            <person name="Seshadri R."/>
            <person name="Elbourne L."/>
            <person name="Hassan K.A."/>
            <person name="Durkin A."/>
            <person name="Radune D."/>
            <person name="Mohamoud Y."/>
            <person name="Shay R."/>
            <person name="Jin S."/>
            <person name="Zhang X."/>
            <person name="Lucey K."/>
            <person name="Ballor N.R."/>
            <person name="Ottesen E."/>
            <person name="Rosenthal R."/>
            <person name="Allen A."/>
            <person name="Leadbetter J.R."/>
            <person name="Paulsen I.T."/>
        </authorList>
    </citation>
    <scope>NUCLEOTIDE SEQUENCE [LARGE SCALE GENOMIC DNA]</scope>
    <source>
        <strain evidence="13">ATCC BAA-887 / DSM 12427 / ZAS-2</strain>
    </source>
</reference>
<keyword evidence="5 9" id="KW-0812">Transmembrane</keyword>
<evidence type="ECO:0000259" key="10">
    <source>
        <dbReference type="Pfam" id="PF01514"/>
    </source>
</evidence>
<keyword evidence="12" id="KW-0966">Cell projection</keyword>
<keyword evidence="7 9" id="KW-0472">Membrane</keyword>
<dbReference type="RefSeq" id="WP_015707654.1">
    <property type="nucleotide sequence ID" value="NC_015578.1"/>
</dbReference>
<evidence type="ECO:0000256" key="6">
    <source>
        <dbReference type="ARBA" id="ARBA00022989"/>
    </source>
</evidence>
<dbReference type="KEGG" id="tpi:TREPR_2558"/>
<dbReference type="GO" id="GO:0071973">
    <property type="term" value="P:bacterial-type flagellum-dependent cell motility"/>
    <property type="evidence" value="ECO:0007669"/>
    <property type="project" value="InterPro"/>
</dbReference>
<dbReference type="InterPro" id="IPR000067">
    <property type="entry name" value="FlgMring_FliF"/>
</dbReference>
<evidence type="ECO:0000256" key="3">
    <source>
        <dbReference type="ARBA" id="ARBA00007971"/>
    </source>
</evidence>
<dbReference type="PANTHER" id="PTHR30046">
    <property type="entry name" value="FLAGELLAR M-RING PROTEIN"/>
    <property type="match status" value="1"/>
</dbReference>
<dbReference type="HOGENOM" id="CLU_028108_2_0_12"/>
<keyword evidence="12" id="KW-0282">Flagellum</keyword>
<dbReference type="EMBL" id="CP001843">
    <property type="protein sequence ID" value="AEF84552.1"/>
    <property type="molecule type" value="Genomic_DNA"/>
</dbReference>
<dbReference type="GO" id="GO:0009431">
    <property type="term" value="C:bacterial-type flagellum basal body, MS ring"/>
    <property type="evidence" value="ECO:0007669"/>
    <property type="project" value="InterPro"/>
</dbReference>
<comment type="similarity">
    <text evidence="3">Belongs to the FliF family.</text>
</comment>
<reference evidence="12 13" key="2">
    <citation type="journal article" date="2011" name="ISME J.">
        <title>RNA-seq reveals cooperative metabolic interactions between two termite-gut spirochete species in co-culture.</title>
        <authorList>
            <person name="Rosenthal A.Z."/>
            <person name="Matson E.G."/>
            <person name="Eldar A."/>
            <person name="Leadbetter J.R."/>
        </authorList>
    </citation>
    <scope>NUCLEOTIDE SEQUENCE [LARGE SCALE GENOMIC DNA]</scope>
    <source>
        <strain evidence="13">ATCC BAA-887 / DSM 12427 / ZAS-2</strain>
    </source>
</reference>
<evidence type="ECO:0000256" key="9">
    <source>
        <dbReference type="SAM" id="Phobius"/>
    </source>
</evidence>
<evidence type="ECO:0000256" key="5">
    <source>
        <dbReference type="ARBA" id="ARBA00022692"/>
    </source>
</evidence>
<evidence type="ECO:0000256" key="7">
    <source>
        <dbReference type="ARBA" id="ARBA00023136"/>
    </source>
</evidence>
<dbReference type="PANTHER" id="PTHR30046:SF0">
    <property type="entry name" value="FLAGELLAR M-RING PROTEIN"/>
    <property type="match status" value="1"/>
</dbReference>
<feature type="domain" description="Flagellar M-ring N-terminal" evidence="10">
    <location>
        <begin position="64"/>
        <end position="224"/>
    </location>
</feature>
<organism evidence="12 13">
    <name type="scientific">Treponema primitia (strain ATCC BAA-887 / DSM 12427 / ZAS-2)</name>
    <dbReference type="NCBI Taxonomy" id="545694"/>
    <lineage>
        <taxon>Bacteria</taxon>
        <taxon>Pseudomonadati</taxon>
        <taxon>Spirochaetota</taxon>
        <taxon>Spirochaetia</taxon>
        <taxon>Spirochaetales</taxon>
        <taxon>Treponemataceae</taxon>
        <taxon>Treponema</taxon>
    </lineage>
</organism>
<dbReference type="GO" id="GO:0005886">
    <property type="term" value="C:plasma membrane"/>
    <property type="evidence" value="ECO:0007669"/>
    <property type="project" value="UniProtKB-SubCell"/>
</dbReference>
<dbReference type="PRINTS" id="PR01009">
    <property type="entry name" value="FLGMRINGFLIF"/>
</dbReference>
<keyword evidence="4" id="KW-1003">Cell membrane</keyword>
<dbReference type="Gene3D" id="3.30.300.30">
    <property type="match status" value="1"/>
</dbReference>
<evidence type="ECO:0000256" key="4">
    <source>
        <dbReference type="ARBA" id="ARBA00022475"/>
    </source>
</evidence>
<name>F5YGM0_TREPZ</name>
<dbReference type="NCBIfam" id="TIGR00206">
    <property type="entry name" value="fliF"/>
    <property type="match status" value="1"/>
</dbReference>
<feature type="transmembrane region" description="Helical" evidence="9">
    <location>
        <begin position="473"/>
        <end position="494"/>
    </location>
</feature>
<protein>
    <submittedName>
        <fullName evidence="12">Flagellar M-ring protein FliF</fullName>
    </submittedName>
</protein>
<accession>F5YGM0</accession>
<dbReference type="InterPro" id="IPR013556">
    <property type="entry name" value="Flag_M-ring_C"/>
</dbReference>
<dbReference type="InterPro" id="IPR006182">
    <property type="entry name" value="FliF_N_dom"/>
</dbReference>
<keyword evidence="8" id="KW-0975">Bacterial flagellum</keyword>
<dbReference type="Pfam" id="PF01514">
    <property type="entry name" value="YscJ_FliF"/>
    <property type="match status" value="1"/>
</dbReference>